<keyword evidence="1" id="KW-0347">Helicase</keyword>
<keyword evidence="1" id="KW-0378">Hydrolase</keyword>
<keyword evidence="1" id="KW-0547">Nucleotide-binding</keyword>
<protein>
    <submittedName>
        <fullName evidence="1">Helicase-related protein</fullName>
    </submittedName>
</protein>
<proteinExistence type="predicted"/>
<keyword evidence="1" id="KW-0067">ATP-binding</keyword>
<accession>A0ACD4NRU2</accession>
<dbReference type="EMBL" id="CP113520">
    <property type="protein sequence ID" value="WAJ29633.1"/>
    <property type="molecule type" value="Genomic_DNA"/>
</dbReference>
<evidence type="ECO:0000313" key="2">
    <source>
        <dbReference type="Proteomes" id="UP001163223"/>
    </source>
</evidence>
<sequence length="758" mass="83158">MQPPTSYPIGMLPALTGRSLGRCLEIVEAGLVRTLDVPFGDRSKDENGRRRAILVPAGRVRSILQIPEGEVAPVADEDDAERIARIASARAEVVVRVRRGADTTFVGFEVEVPVLAPIFPAARETLLMAFVRLRAPKSVRQRLADDEMLRDEEVASAVDFMSDRAAETEAACRAALVAVAQDYARRFGEATRDLEDPAAFLKAATQADIERFVFAAQAPSEEEVRRAADKWFDKVLGSMRALRRQSRRRASFAEATGYDRYPSLFPLARSIGRRLLFLAGPTNSGKTFEAMRLAIEAPTAEVLSPLRLLAHEHRETLGAAGLRAGLITGEERDAPEDATHIARTIETIDVGRRVDVCVVDEIQMLADEQRGWAWTQALFAAPADLVVMTGSPDAIPVVERLAGVLGEPLEIRILERKNPLEAWPRPVALTDLKRGDAVVAFSRAAVHELREEIVRLGLKVAIVYGALSPEVRRAEAARFRRGEADVVVATDAIGMGLNLPVSRVFLASLDKFDGTRRRGLLHSEIRQIGGRAGRFGMFEKGWVGVIGGGTHGVDKIRAALSTPPKELTGRAFVRPNRESVALAAEFLETDDLAQVLTFLRSRIVMDHPDLKIGDMDEEIEKARRLAGVTLPLLDRLSYAVVPVSLRHPWFMDTVLTWARAHAAGNRAPKPPLRSGDLQRLEDGVNLATAWLWLAQRFPQVYADEDEVRDGVAALNGEIERNLVKLSAMRGGRAGAVASKPRTRRGRNPRPRAPAPTAA</sequence>
<gene>
    <name evidence="1" type="ORF">OXU80_05205</name>
</gene>
<name>A0ACD4NRU2_9HYPH</name>
<keyword evidence="2" id="KW-1185">Reference proteome</keyword>
<dbReference type="Proteomes" id="UP001163223">
    <property type="component" value="Chromosome"/>
</dbReference>
<evidence type="ECO:0000313" key="1">
    <source>
        <dbReference type="EMBL" id="WAJ29633.1"/>
    </source>
</evidence>
<organism evidence="1 2">
    <name type="scientific">Antarcticirhabdus aurantiaca</name>
    <dbReference type="NCBI Taxonomy" id="2606717"/>
    <lineage>
        <taxon>Bacteria</taxon>
        <taxon>Pseudomonadati</taxon>
        <taxon>Pseudomonadota</taxon>
        <taxon>Alphaproteobacteria</taxon>
        <taxon>Hyphomicrobiales</taxon>
        <taxon>Aurantimonadaceae</taxon>
        <taxon>Antarcticirhabdus</taxon>
    </lineage>
</organism>
<reference evidence="1" key="1">
    <citation type="submission" date="2022-11" db="EMBL/GenBank/DDBJ databases">
        <title>beta-Carotene-producing bacterium, Jeongeuplla avenae sp. nov., alleviates the salt stress of Arabidopsis seedlings.</title>
        <authorList>
            <person name="Jiang L."/>
            <person name="Lee J."/>
        </authorList>
    </citation>
    <scope>NUCLEOTIDE SEQUENCE</scope>
    <source>
        <strain evidence="1">DY_R2A_6</strain>
    </source>
</reference>